<keyword evidence="8" id="KW-1185">Reference proteome</keyword>
<dbReference type="EMBL" id="JAAGBB010000035">
    <property type="protein sequence ID" value="MBR0667468.1"/>
    <property type="molecule type" value="Genomic_DNA"/>
</dbReference>
<dbReference type="PANTHER" id="PTHR30011:SF16">
    <property type="entry name" value="C2H2 FINGER DOMAIN TRANSCRIPTION FACTOR (EUROFUNG)-RELATED"/>
    <property type="match status" value="1"/>
</dbReference>
<proteinExistence type="inferred from homology"/>
<organism evidence="7 8">
    <name type="scientific">Plastoroseomonas hellenica</name>
    <dbReference type="NCBI Taxonomy" id="2687306"/>
    <lineage>
        <taxon>Bacteria</taxon>
        <taxon>Pseudomonadati</taxon>
        <taxon>Pseudomonadota</taxon>
        <taxon>Alphaproteobacteria</taxon>
        <taxon>Acetobacterales</taxon>
        <taxon>Acetobacteraceae</taxon>
        <taxon>Plastoroseomonas</taxon>
    </lineage>
</organism>
<dbReference type="InterPro" id="IPR016215">
    <property type="entry name" value="NTA_MOA"/>
</dbReference>
<evidence type="ECO:0000256" key="4">
    <source>
        <dbReference type="ARBA" id="ARBA00023033"/>
    </source>
</evidence>
<keyword evidence="3" id="KW-0560">Oxidoreductase</keyword>
<keyword evidence="1" id="KW-0285">Flavoprotein</keyword>
<keyword evidence="2" id="KW-0288">FMN</keyword>
<comment type="caution">
    <text evidence="7">The sequence shown here is derived from an EMBL/GenBank/DDBJ whole genome shotgun (WGS) entry which is preliminary data.</text>
</comment>
<dbReference type="PIRSF" id="PIRSF000337">
    <property type="entry name" value="NTA_MOA"/>
    <property type="match status" value="1"/>
</dbReference>
<dbReference type="InterPro" id="IPR051260">
    <property type="entry name" value="Diverse_substr_monoxygenases"/>
</dbReference>
<reference evidence="8" key="1">
    <citation type="journal article" date="2021" name="Syst. Appl. Microbiol.">
        <title>Roseomonas hellenica sp. nov., isolated from roots of wild-growing Alkanna tinctoria.</title>
        <authorList>
            <person name="Rat A."/>
            <person name="Naranjo H.D."/>
            <person name="Lebbe L."/>
            <person name="Cnockaert M."/>
            <person name="Krigas N."/>
            <person name="Grigoriadou K."/>
            <person name="Maloupa E."/>
            <person name="Willems A."/>
        </authorList>
    </citation>
    <scope>NUCLEOTIDE SEQUENCE [LARGE SCALE GENOMIC DNA]</scope>
    <source>
        <strain evidence="8">LMG 31523</strain>
    </source>
</reference>
<dbReference type="NCBIfam" id="TIGR03860">
    <property type="entry name" value="FMN_nitrolo"/>
    <property type="match status" value="1"/>
</dbReference>
<name>A0ABS5F4J6_9PROT</name>
<dbReference type="RefSeq" id="WP_246526848.1">
    <property type="nucleotide sequence ID" value="NZ_JAAGBB010000035.1"/>
</dbReference>
<evidence type="ECO:0000256" key="3">
    <source>
        <dbReference type="ARBA" id="ARBA00023002"/>
    </source>
</evidence>
<evidence type="ECO:0000259" key="6">
    <source>
        <dbReference type="Pfam" id="PF00296"/>
    </source>
</evidence>
<evidence type="ECO:0000313" key="7">
    <source>
        <dbReference type="EMBL" id="MBR0667468.1"/>
    </source>
</evidence>
<dbReference type="Gene3D" id="3.20.20.30">
    <property type="entry name" value="Luciferase-like domain"/>
    <property type="match status" value="1"/>
</dbReference>
<keyword evidence="4" id="KW-0503">Monooxygenase</keyword>
<protein>
    <submittedName>
        <fullName evidence="7">LLM class flavin-dependent oxidoreductase</fullName>
    </submittedName>
</protein>
<dbReference type="PANTHER" id="PTHR30011">
    <property type="entry name" value="ALKANESULFONATE MONOOXYGENASE-RELATED"/>
    <property type="match status" value="1"/>
</dbReference>
<evidence type="ECO:0000256" key="5">
    <source>
        <dbReference type="ARBA" id="ARBA00033748"/>
    </source>
</evidence>
<gene>
    <name evidence="7" type="ORF">GXW71_24140</name>
</gene>
<dbReference type="InterPro" id="IPR011251">
    <property type="entry name" value="Luciferase-like_dom"/>
</dbReference>
<comment type="similarity">
    <text evidence="5">Belongs to the NtaA/SnaA/DszA monooxygenase family.</text>
</comment>
<evidence type="ECO:0000313" key="8">
    <source>
        <dbReference type="Proteomes" id="UP001196870"/>
    </source>
</evidence>
<evidence type="ECO:0000256" key="2">
    <source>
        <dbReference type="ARBA" id="ARBA00022643"/>
    </source>
</evidence>
<evidence type="ECO:0000256" key="1">
    <source>
        <dbReference type="ARBA" id="ARBA00022630"/>
    </source>
</evidence>
<accession>A0ABS5F4J6</accession>
<dbReference type="InterPro" id="IPR036661">
    <property type="entry name" value="Luciferase-like_sf"/>
</dbReference>
<dbReference type="Pfam" id="PF00296">
    <property type="entry name" value="Bac_luciferase"/>
    <property type="match status" value="1"/>
</dbReference>
<dbReference type="Proteomes" id="UP001196870">
    <property type="component" value="Unassembled WGS sequence"/>
</dbReference>
<sequence>MTADPGSPRLQREILLNAFTMNTVGHVSPGLWTHPRDHSPDYRSLRYWTELARLCERGLLDGIFIADVLGIYDVHQGGPEAALRHATQVPINDPAMLVSAMALVTEHLGFGITTNLSWEAPYLLARRMSTLDHLTEGRIGWNIVTGYLDSAARAMGLPRVMAHDARYDLAEDYMQVVYKLWEGSWEDGAVRRDRAAGIFVDPARVHRIRHQGPHFDVDAIHLCEPSPQRTPVLYQAGTSSAGRGFAGRHAECVFVSGPSAAVIAPRVAALRAAAAAAGRAPEDLRVFSGMAVIVAATRSEAEDRHAEYLRHGSPEGALALMSGWTGLDFGELGLDDEVRRIESDAMRTAFDNIARTDASRAWTVREVADFTTIGGIAPVITGDAAGVADAVEAWVEATGVDGLNLSSVVMPETFEAIVEHLVPELQRRGRYKRAYAPGTLRRKLFGRDRLEAPHPAAACRAGGKALGLLD</sequence>
<dbReference type="SUPFAM" id="SSF51679">
    <property type="entry name" value="Bacterial luciferase-like"/>
    <property type="match status" value="1"/>
</dbReference>
<feature type="domain" description="Luciferase-like" evidence="6">
    <location>
        <begin position="37"/>
        <end position="401"/>
    </location>
</feature>